<dbReference type="InterPro" id="IPR043129">
    <property type="entry name" value="ATPase_NBD"/>
</dbReference>
<reference evidence="2 3" key="1">
    <citation type="journal article" date="2015" name="PLoS ONE">
        <title>Azotobacter Genomes: The Genome of Azotobacter chroococcum NCIMB 8003 (ATCC 4412).</title>
        <authorList>
            <person name="Robson R.L."/>
            <person name="Jones R."/>
            <person name="Robson R.M."/>
            <person name="Schwartz A."/>
            <person name="Richardson T.H."/>
        </authorList>
    </citation>
    <scope>NUCLEOTIDE SEQUENCE [LARGE SCALE GENOMIC DNA]</scope>
    <source>
        <strain evidence="2 3">NCIMB 8003</strain>
    </source>
</reference>
<dbReference type="SUPFAM" id="SSF53067">
    <property type="entry name" value="Actin-like ATPase domain"/>
    <property type="match status" value="1"/>
</dbReference>
<dbReference type="Gene3D" id="1.10.10.10">
    <property type="entry name" value="Winged helix-like DNA-binding domain superfamily/Winged helix DNA-binding domain"/>
    <property type="match status" value="1"/>
</dbReference>
<keyword evidence="3" id="KW-1185">Reference proteome</keyword>
<dbReference type="PANTHER" id="PTHR18964">
    <property type="entry name" value="ROK (REPRESSOR, ORF, KINASE) FAMILY"/>
    <property type="match status" value="1"/>
</dbReference>
<proteinExistence type="inferred from homology"/>
<dbReference type="Pfam" id="PF00480">
    <property type="entry name" value="ROK"/>
    <property type="match status" value="1"/>
</dbReference>
<dbReference type="AlphaFoldDB" id="A0A0C4WRG0"/>
<dbReference type="PANTHER" id="PTHR18964:SF149">
    <property type="entry name" value="BIFUNCTIONAL UDP-N-ACETYLGLUCOSAMINE 2-EPIMERASE_N-ACETYLMANNOSAMINE KINASE"/>
    <property type="match status" value="1"/>
</dbReference>
<sequence>MNGMTIVPEGVGHDGVGGLRGSNLRGVRAHNERLVLSLLRSRGEMTKAELTRVTGLSAQTVSVIMRALEDDGLICRGQPLRGRIGQPSVPLGLAREGAFSLGLKVGHRSLDLVLVDFLGGIRSRVTERHHYPTPDAVVRFANSAVADILSQIGAEERARIAGLGIAMPFQIWDWWRTLGVPEEALIGWRERNIGAEIGAATGFPVYVQNDATAACGAELLFGQGRTPRDFLYFYVGYFIGGGIVLNGSLVPGRTGNAGAIGSMPVPDGRGGQAVLLDIASLSVLERTLGAADEAADRLWDTPSEWHFPQALVEAWADEAARAIAAASAAAAAVYDFEACLVDGWMPVRIRTLLVERVRAHLAEIPASGIRLPLIEAGTIGAHARSLGAASLPLSARFLLDLQAFASAGAG</sequence>
<dbReference type="EMBL" id="CP010415">
    <property type="protein sequence ID" value="AJE23194.1"/>
    <property type="molecule type" value="Genomic_DNA"/>
</dbReference>
<dbReference type="KEGG" id="acx:Achr_38070"/>
<organism evidence="2 3">
    <name type="scientific">Azotobacter chroococcum NCIMB 8003</name>
    <dbReference type="NCBI Taxonomy" id="1328314"/>
    <lineage>
        <taxon>Bacteria</taxon>
        <taxon>Pseudomonadati</taxon>
        <taxon>Pseudomonadota</taxon>
        <taxon>Gammaproteobacteria</taxon>
        <taxon>Pseudomonadales</taxon>
        <taxon>Pseudomonadaceae</taxon>
        <taxon>Azotobacter</taxon>
    </lineage>
</organism>
<keyword evidence="2" id="KW-0808">Transferase</keyword>
<dbReference type="InterPro" id="IPR000600">
    <property type="entry name" value="ROK"/>
</dbReference>
<evidence type="ECO:0000256" key="1">
    <source>
        <dbReference type="ARBA" id="ARBA00006479"/>
    </source>
</evidence>
<dbReference type="GO" id="GO:0016301">
    <property type="term" value="F:kinase activity"/>
    <property type="evidence" value="ECO:0007669"/>
    <property type="project" value="UniProtKB-KW"/>
</dbReference>
<accession>A0A0C4WRG0</accession>
<dbReference type="STRING" id="1328314.Achr_38070"/>
<evidence type="ECO:0000313" key="2">
    <source>
        <dbReference type="EMBL" id="AJE23194.1"/>
    </source>
</evidence>
<evidence type="ECO:0000313" key="3">
    <source>
        <dbReference type="Proteomes" id="UP000068210"/>
    </source>
</evidence>
<dbReference type="HOGENOM" id="CLU_036604_13_0_6"/>
<comment type="similarity">
    <text evidence="1">Belongs to the ROK (NagC/XylR) family.</text>
</comment>
<protein>
    <submittedName>
        <fullName evidence="2">ROK (Repressor, ORF, Kinase) domain protein</fullName>
    </submittedName>
</protein>
<dbReference type="CDD" id="cd23763">
    <property type="entry name" value="ASKHA_ATPase_ROK"/>
    <property type="match status" value="1"/>
</dbReference>
<dbReference type="SUPFAM" id="SSF46785">
    <property type="entry name" value="Winged helix' DNA-binding domain"/>
    <property type="match status" value="1"/>
</dbReference>
<dbReference type="Proteomes" id="UP000068210">
    <property type="component" value="Chromosome"/>
</dbReference>
<keyword evidence="2" id="KW-0418">Kinase</keyword>
<dbReference type="Gene3D" id="3.30.420.40">
    <property type="match status" value="2"/>
</dbReference>
<dbReference type="InterPro" id="IPR036388">
    <property type="entry name" value="WH-like_DNA-bd_sf"/>
</dbReference>
<dbReference type="InterPro" id="IPR036390">
    <property type="entry name" value="WH_DNA-bd_sf"/>
</dbReference>
<dbReference type="Pfam" id="PF13412">
    <property type="entry name" value="HTH_24"/>
    <property type="match status" value="1"/>
</dbReference>
<name>A0A0C4WRG0_9GAMM</name>
<gene>
    <name evidence="2" type="ORF">Achr_38070</name>
</gene>